<organism evidence="1 2">
    <name type="scientific">Umbra pygmaea</name>
    <name type="common">Eastern mudminnow</name>
    <dbReference type="NCBI Taxonomy" id="75934"/>
    <lineage>
        <taxon>Eukaryota</taxon>
        <taxon>Metazoa</taxon>
        <taxon>Chordata</taxon>
        <taxon>Craniata</taxon>
        <taxon>Vertebrata</taxon>
        <taxon>Euteleostomi</taxon>
        <taxon>Actinopterygii</taxon>
        <taxon>Neopterygii</taxon>
        <taxon>Teleostei</taxon>
        <taxon>Protacanthopterygii</taxon>
        <taxon>Esociformes</taxon>
        <taxon>Umbridae</taxon>
        <taxon>Umbra</taxon>
    </lineage>
</organism>
<gene>
    <name evidence="1" type="ORF">UPYG_G00350710</name>
</gene>
<comment type="caution">
    <text evidence="1">The sequence shown here is derived from an EMBL/GenBank/DDBJ whole genome shotgun (WGS) entry which is preliminary data.</text>
</comment>
<keyword evidence="2" id="KW-1185">Reference proteome</keyword>
<reference evidence="1 2" key="1">
    <citation type="submission" date="2024-06" db="EMBL/GenBank/DDBJ databases">
        <authorList>
            <person name="Pan Q."/>
            <person name="Wen M."/>
            <person name="Jouanno E."/>
            <person name="Zahm M."/>
            <person name="Klopp C."/>
            <person name="Cabau C."/>
            <person name="Louis A."/>
            <person name="Berthelot C."/>
            <person name="Parey E."/>
            <person name="Roest Crollius H."/>
            <person name="Montfort J."/>
            <person name="Robinson-Rechavi M."/>
            <person name="Bouchez O."/>
            <person name="Lampietro C."/>
            <person name="Lopez Roques C."/>
            <person name="Donnadieu C."/>
            <person name="Postlethwait J."/>
            <person name="Bobe J."/>
            <person name="Verreycken H."/>
            <person name="Guiguen Y."/>
        </authorList>
    </citation>
    <scope>NUCLEOTIDE SEQUENCE [LARGE SCALE GENOMIC DNA]</scope>
    <source>
        <strain evidence="1">Up_M1</strain>
        <tissue evidence="1">Testis</tissue>
    </source>
</reference>
<name>A0ABD0WCV3_UMBPY</name>
<sequence>MSAENQRGAANKYQTAANDPLAITREVQGAVLPPSVAQEPRPNRVVHSETKFKFIGLFNHPTRAPQDKVTTRL</sequence>
<protein>
    <submittedName>
        <fullName evidence="1">Uncharacterized protein</fullName>
    </submittedName>
</protein>
<dbReference type="Proteomes" id="UP001557470">
    <property type="component" value="Unassembled WGS sequence"/>
</dbReference>
<proteinExistence type="predicted"/>
<dbReference type="EMBL" id="JAGEUA010000011">
    <property type="protein sequence ID" value="KAL0963176.1"/>
    <property type="molecule type" value="Genomic_DNA"/>
</dbReference>
<evidence type="ECO:0000313" key="2">
    <source>
        <dbReference type="Proteomes" id="UP001557470"/>
    </source>
</evidence>
<dbReference type="AlphaFoldDB" id="A0ABD0WCV3"/>
<evidence type="ECO:0000313" key="1">
    <source>
        <dbReference type="EMBL" id="KAL0963176.1"/>
    </source>
</evidence>
<accession>A0ABD0WCV3</accession>